<evidence type="ECO:0000313" key="2">
    <source>
        <dbReference type="Proteomes" id="UP000583800"/>
    </source>
</evidence>
<dbReference type="AlphaFoldDB" id="A0A7X0C2L0"/>
<organism evidence="1 2">
    <name type="scientific">Nonomuraea muscovyensis</name>
    <dbReference type="NCBI Taxonomy" id="1124761"/>
    <lineage>
        <taxon>Bacteria</taxon>
        <taxon>Bacillati</taxon>
        <taxon>Actinomycetota</taxon>
        <taxon>Actinomycetes</taxon>
        <taxon>Streptosporangiales</taxon>
        <taxon>Streptosporangiaceae</taxon>
        <taxon>Nonomuraea</taxon>
    </lineage>
</organism>
<dbReference type="Gene3D" id="3.20.20.100">
    <property type="entry name" value="NADP-dependent oxidoreductase domain"/>
    <property type="match status" value="1"/>
</dbReference>
<reference evidence="1 2" key="1">
    <citation type="submission" date="2020-08" db="EMBL/GenBank/DDBJ databases">
        <title>Sequencing the genomes of 1000 actinobacteria strains.</title>
        <authorList>
            <person name="Klenk H.-P."/>
        </authorList>
    </citation>
    <scope>NUCLEOTIDE SEQUENCE [LARGE SCALE GENOMIC DNA]</scope>
    <source>
        <strain evidence="1 2">DSM 45913</strain>
    </source>
</reference>
<accession>A0A7X0C2L0</accession>
<evidence type="ECO:0000313" key="1">
    <source>
        <dbReference type="EMBL" id="MBB6347197.1"/>
    </source>
</evidence>
<proteinExistence type="predicted"/>
<dbReference type="EMBL" id="JACHJB010000002">
    <property type="protein sequence ID" value="MBB6347197.1"/>
    <property type="molecule type" value="Genomic_DNA"/>
</dbReference>
<protein>
    <submittedName>
        <fullName evidence="1">Uncharacterized protein</fullName>
    </submittedName>
</protein>
<keyword evidence="2" id="KW-1185">Reference proteome</keyword>
<sequence length="133" mass="14065">MRRPLADHHARLAAAGLDDLADGASTMEFLLRFILSHQDLHSMIVGSAQVAHVQANVAAAQKGPLPTDVYDALRDRLGAGRRLMSSAASVNDSFAATQPAFGPCSPADRAGGTERRGPTISRSWRAFCEALPG</sequence>
<dbReference type="SUPFAM" id="SSF51430">
    <property type="entry name" value="NAD(P)-linked oxidoreductase"/>
    <property type="match status" value="1"/>
</dbReference>
<comment type="caution">
    <text evidence="1">The sequence shown here is derived from an EMBL/GenBank/DDBJ whole genome shotgun (WGS) entry which is preliminary data.</text>
</comment>
<dbReference type="Proteomes" id="UP000583800">
    <property type="component" value="Unassembled WGS sequence"/>
</dbReference>
<gene>
    <name evidence="1" type="ORF">FHU36_003742</name>
</gene>
<name>A0A7X0C2L0_9ACTN</name>
<dbReference type="InterPro" id="IPR036812">
    <property type="entry name" value="NAD(P)_OxRdtase_dom_sf"/>
</dbReference>
<dbReference type="RefSeq" id="WP_185085188.1">
    <property type="nucleotide sequence ID" value="NZ_JACHJB010000002.1"/>
</dbReference>